<dbReference type="Proteomes" id="UP000038802">
    <property type="component" value="Unassembled WGS sequence"/>
</dbReference>
<sequence length="276" mass="30150">MRVAGIHGHIHRPGLDHPQGRDDQVRRFVKKYRDPVFAAYPLLDQPVPQPVRRLIEVVVGEVLALIHHGGGVGSPRGLLVHQVHEGFDRGIEPLAARHLAQPGGVALIHQRQPRQRVVGGGQRIVEQHTEVSKHLLGQGGFQDLHQVFGLDQHTRAVEFDHEAQRQLRDVAAQVVALALDAWRVESAAVGLPETEADPGHALGTVPAIGVQFPYHAVEVDPLVCERPAGDVAGGGQQLPETHRRLRSQPHRYRVAEIADGIFGSGATVEHRSRANS</sequence>
<evidence type="ECO:0000256" key="1">
    <source>
        <dbReference type="SAM" id="MobiDB-lite"/>
    </source>
</evidence>
<name>A0A0U0RSW2_MYCTX</name>
<dbReference type="AlphaFoldDB" id="A0A0U0RSW2"/>
<accession>A0A0U0RSW2</accession>
<dbReference type="EMBL" id="CSAE01000424">
    <property type="protein sequence ID" value="COW27496.1"/>
    <property type="molecule type" value="Genomic_DNA"/>
</dbReference>
<dbReference type="AntiFam" id="ANF00178">
    <property type="entry name" value="Shadow ORF (opposite dhbF)"/>
</dbReference>
<reference evidence="3" key="1">
    <citation type="submission" date="2015-03" db="EMBL/GenBank/DDBJ databases">
        <authorList>
            <consortium name="Pathogen Informatics"/>
        </authorList>
    </citation>
    <scope>NUCLEOTIDE SEQUENCE [LARGE SCALE GENOMIC DNA]</scope>
    <source>
        <strain evidence="3">K00500041</strain>
    </source>
</reference>
<gene>
    <name evidence="2" type="ORF">ERS007703_03247</name>
</gene>
<protein>
    <submittedName>
        <fullName evidence="2">Uncharacterized protein</fullName>
    </submittedName>
</protein>
<feature type="region of interest" description="Disordered" evidence="1">
    <location>
        <begin position="1"/>
        <end position="21"/>
    </location>
</feature>
<evidence type="ECO:0000313" key="3">
    <source>
        <dbReference type="Proteomes" id="UP000038802"/>
    </source>
</evidence>
<proteinExistence type="predicted"/>
<evidence type="ECO:0000313" key="2">
    <source>
        <dbReference type="EMBL" id="COW27496.1"/>
    </source>
</evidence>
<organism evidence="2 3">
    <name type="scientific">Mycobacterium tuberculosis</name>
    <dbReference type="NCBI Taxonomy" id="1773"/>
    <lineage>
        <taxon>Bacteria</taxon>
        <taxon>Bacillati</taxon>
        <taxon>Actinomycetota</taxon>
        <taxon>Actinomycetes</taxon>
        <taxon>Mycobacteriales</taxon>
        <taxon>Mycobacteriaceae</taxon>
        <taxon>Mycobacterium</taxon>
        <taxon>Mycobacterium tuberculosis complex</taxon>
    </lineage>
</organism>